<comment type="caution">
    <text evidence="4">The sequence shown here is derived from an EMBL/GenBank/DDBJ whole genome shotgun (WGS) entry which is preliminary data.</text>
</comment>
<dbReference type="Proteomes" id="UP001418222">
    <property type="component" value="Unassembled WGS sequence"/>
</dbReference>
<sequence length="1263" mass="142449">MSELSSCNRLIKTLGAVGITTLRNAYVMRNKLFPSSFSILETPAAFKDLKSGSPGVALKLLLFSSSFPCSSPILRPLTLLKKRFFSTNQAQFPPGRNLGIGRAVIFRRALSSEKKTDILLDNCSSLHEILTKYGNICPEITRGLWRVPALQPGDFLEMLTRLESGAHSSSVVKFLWILFRWAPKQIGNFHHFSRSHEIMISMLIQSQMLADAESLILWSSDPNGIFSNPSEIFSLIIQGYAKNFLFRNAISLYNRSRNGGFKLSCSCYQALLNQLVDMENSELALKVYMDMIESELGFCADDRFLNFIVESLGKIGRIVEALNILRQARTAGVKASPAAIDAVVQAFCSKKDFEDILNLIKEWEHVPSTFVGNKVVSSICKMFGSDYARFFTEELKSIGFNFDDVTFGVLIIQCCKVGKLRDAFIYLSESYSRGIKLNAHTYNALISAGFKGGMCNVATEIFHEMLDRDILLDPSTYKILLAGYCKYRKFDEIKKFFDGRVDSCFISLAPGEDPISKAFRVLGLDCVGVKVKRDNDVRFPKAEFFDCLGNGLYVETNNFAYDSVLEKILVAAMNPDLDSSLSNECRLGNLDRALMVKNEVIQWGLELFPETCSQFLKLMCSSSSHVKEAISFLDKKPDLWDQLDSDILNLVVQSLSTNGLVVHAKSVLDRLLKRGLMIDNATHNAMILGFYKEKKFQGVKDYVELLEGIAYSPCSKDIEILVSCLCKSGMVEEMLLVFDSMTERYHDLVPTFFSVILREFSSTKLSSIGDVFLEQVFRRTRVLDIEFLVNCIETTCRESYQFLLHFLVSSGRTEEILFLKQHVLSRRAGQANFVYSILLNEFCARRKLKETAFHLQEMLANGMLPDDKNLNAIVQEFCRQNHTKTALEILGKMLRSHVHISISGYRSLVRQLCACGLLNGALNLQKLIQGKSASSSLIFQNILIFSLFQTKNSLLVDALLENIQESHSLGDSATYNILVYGYHKCGLVSKSVDFFYDMIYLGMRPNIRSLRTIICHLCRQGELKKAIELSNAMVSHGWKHDSRIQNSLAMSLISRTHLPEAIFLLHRLEERDLISEHVCYDPLIKELCVQGEVKNAVHLLNLMLKKGSVPSQSSYISVIHVFCIHKSFDKALDFHEEMLQKGFEPSEDSSYTLTRGLIECGRIDEARNILGSMIRFGVVPAGSMYNHIIRSYYAENNMEKASEVLMEMQRVGHVPNFDTHWSLIRNLSSTTGKEDHRKGFLSSLLSDNRLSVQKRKGGAGSAV</sequence>
<keyword evidence="5" id="KW-1185">Reference proteome</keyword>
<evidence type="ECO:0000313" key="5">
    <source>
        <dbReference type="Proteomes" id="UP001418222"/>
    </source>
</evidence>
<feature type="repeat" description="PPR" evidence="3">
    <location>
        <begin position="1146"/>
        <end position="1180"/>
    </location>
</feature>
<feature type="repeat" description="PPR" evidence="3">
    <location>
        <begin position="1076"/>
        <end position="1110"/>
    </location>
</feature>
<evidence type="ECO:0000256" key="1">
    <source>
        <dbReference type="ARBA" id="ARBA00007626"/>
    </source>
</evidence>
<dbReference type="PANTHER" id="PTHR47939">
    <property type="entry name" value="MEMBRANE-ASSOCIATED SALT-INDUCIBLE PROTEIN-LIKE"/>
    <property type="match status" value="1"/>
</dbReference>
<dbReference type="PROSITE" id="PS51375">
    <property type="entry name" value="PPR"/>
    <property type="match status" value="9"/>
</dbReference>
<dbReference type="Pfam" id="PF01535">
    <property type="entry name" value="PPR"/>
    <property type="match status" value="7"/>
</dbReference>
<feature type="repeat" description="PPR" evidence="3">
    <location>
        <begin position="971"/>
        <end position="1005"/>
    </location>
</feature>
<feature type="repeat" description="PPR" evidence="3">
    <location>
        <begin position="403"/>
        <end position="437"/>
    </location>
</feature>
<evidence type="ECO:0000256" key="2">
    <source>
        <dbReference type="ARBA" id="ARBA00022737"/>
    </source>
</evidence>
<feature type="repeat" description="PPR" evidence="3">
    <location>
        <begin position="438"/>
        <end position="472"/>
    </location>
</feature>
<proteinExistence type="inferred from homology"/>
<dbReference type="InterPro" id="IPR011990">
    <property type="entry name" value="TPR-like_helical_dom_sf"/>
</dbReference>
<dbReference type="InterPro" id="IPR050667">
    <property type="entry name" value="PPR-containing_protein"/>
</dbReference>
<organism evidence="4 5">
    <name type="scientific">Platanthera zijinensis</name>
    <dbReference type="NCBI Taxonomy" id="2320716"/>
    <lineage>
        <taxon>Eukaryota</taxon>
        <taxon>Viridiplantae</taxon>
        <taxon>Streptophyta</taxon>
        <taxon>Embryophyta</taxon>
        <taxon>Tracheophyta</taxon>
        <taxon>Spermatophyta</taxon>
        <taxon>Magnoliopsida</taxon>
        <taxon>Liliopsida</taxon>
        <taxon>Asparagales</taxon>
        <taxon>Orchidaceae</taxon>
        <taxon>Orchidoideae</taxon>
        <taxon>Orchideae</taxon>
        <taxon>Orchidinae</taxon>
        <taxon>Platanthera</taxon>
    </lineage>
</organism>
<name>A0AAP0G586_9ASPA</name>
<evidence type="ECO:0000256" key="3">
    <source>
        <dbReference type="PROSITE-ProRule" id="PRU00708"/>
    </source>
</evidence>
<feature type="repeat" description="PPR" evidence="3">
    <location>
        <begin position="473"/>
        <end position="507"/>
    </location>
</feature>
<feature type="repeat" description="PPR" evidence="3">
    <location>
        <begin position="1111"/>
        <end position="1145"/>
    </location>
</feature>
<evidence type="ECO:0000313" key="4">
    <source>
        <dbReference type="EMBL" id="KAK8938394.1"/>
    </source>
</evidence>
<feature type="repeat" description="PPR" evidence="3">
    <location>
        <begin position="1181"/>
        <end position="1215"/>
    </location>
</feature>
<dbReference type="PANTHER" id="PTHR47939:SF6">
    <property type="entry name" value="OS03G0168400 PROTEIN"/>
    <property type="match status" value="1"/>
</dbReference>
<dbReference type="Gene3D" id="1.25.40.10">
    <property type="entry name" value="Tetratricopeptide repeat domain"/>
    <property type="match status" value="7"/>
</dbReference>
<dbReference type="InterPro" id="IPR002885">
    <property type="entry name" value="PPR_rpt"/>
</dbReference>
<dbReference type="Pfam" id="PF13041">
    <property type="entry name" value="PPR_2"/>
    <property type="match status" value="2"/>
</dbReference>
<reference evidence="4 5" key="1">
    <citation type="journal article" date="2022" name="Nat. Plants">
        <title>Genomes of leafy and leafless Platanthera orchids illuminate the evolution of mycoheterotrophy.</title>
        <authorList>
            <person name="Li M.H."/>
            <person name="Liu K.W."/>
            <person name="Li Z."/>
            <person name="Lu H.C."/>
            <person name="Ye Q.L."/>
            <person name="Zhang D."/>
            <person name="Wang J.Y."/>
            <person name="Li Y.F."/>
            <person name="Zhong Z.M."/>
            <person name="Liu X."/>
            <person name="Yu X."/>
            <person name="Liu D.K."/>
            <person name="Tu X.D."/>
            <person name="Liu B."/>
            <person name="Hao Y."/>
            <person name="Liao X.Y."/>
            <person name="Jiang Y.T."/>
            <person name="Sun W.H."/>
            <person name="Chen J."/>
            <person name="Chen Y.Q."/>
            <person name="Ai Y."/>
            <person name="Zhai J.W."/>
            <person name="Wu S.S."/>
            <person name="Zhou Z."/>
            <person name="Hsiao Y.Y."/>
            <person name="Wu W.L."/>
            <person name="Chen Y.Y."/>
            <person name="Lin Y.F."/>
            <person name="Hsu J.L."/>
            <person name="Li C.Y."/>
            <person name="Wang Z.W."/>
            <person name="Zhao X."/>
            <person name="Zhong W.Y."/>
            <person name="Ma X.K."/>
            <person name="Ma L."/>
            <person name="Huang J."/>
            <person name="Chen G.Z."/>
            <person name="Huang M.Z."/>
            <person name="Huang L."/>
            <person name="Peng D.H."/>
            <person name="Luo Y.B."/>
            <person name="Zou S.Q."/>
            <person name="Chen S.P."/>
            <person name="Lan S."/>
            <person name="Tsai W.C."/>
            <person name="Van de Peer Y."/>
            <person name="Liu Z.J."/>
        </authorList>
    </citation>
    <scope>NUCLEOTIDE SEQUENCE [LARGE SCALE GENOMIC DNA]</scope>
    <source>
        <strain evidence="4">Lor287</strain>
    </source>
</reference>
<protein>
    <submittedName>
        <fullName evidence="4">Pentatricopeptide repeat-containing protein</fullName>
    </submittedName>
</protein>
<comment type="similarity">
    <text evidence="1">Belongs to the PPR family. P subfamily.</text>
</comment>
<feature type="repeat" description="PPR" evidence="3">
    <location>
        <begin position="1006"/>
        <end position="1040"/>
    </location>
</feature>
<keyword evidence="2" id="KW-0677">Repeat</keyword>
<dbReference type="NCBIfam" id="TIGR00756">
    <property type="entry name" value="PPR"/>
    <property type="match status" value="6"/>
</dbReference>
<dbReference type="AlphaFoldDB" id="A0AAP0G586"/>
<dbReference type="EMBL" id="JBBWWQ010000009">
    <property type="protein sequence ID" value="KAK8938394.1"/>
    <property type="molecule type" value="Genomic_DNA"/>
</dbReference>
<gene>
    <name evidence="4" type="ORF">KSP39_PZI011283</name>
</gene>
<accession>A0AAP0G586</accession>